<evidence type="ECO:0008006" key="4">
    <source>
        <dbReference type="Google" id="ProtNLM"/>
    </source>
</evidence>
<name>A0ABS5IHN5_9PROT</name>
<dbReference type="Proteomes" id="UP000680714">
    <property type="component" value="Unassembled WGS sequence"/>
</dbReference>
<reference evidence="2 3" key="1">
    <citation type="submission" date="2021-04" db="EMBL/GenBank/DDBJ databases">
        <title>Magnetospirillum sulfuroxidans sp. nov., a facultative chemolithoautotrophic sulfur-oxidizing alphaproteobacterium isolated from freshwater sediment and proposals for Paramagetospirillum gen. nov., and Magnetospirillaceae fam. nov.</title>
        <authorList>
            <person name="Koziaeva V."/>
            <person name="Geelhoed J.S."/>
            <person name="Sorokin D.Y."/>
            <person name="Grouzdev D.S."/>
        </authorList>
    </citation>
    <scope>NUCLEOTIDE SEQUENCE [LARGE SCALE GENOMIC DNA]</scope>
    <source>
        <strain evidence="2 3">J10</strain>
    </source>
</reference>
<accession>A0ABS5IHN5</accession>
<dbReference type="RefSeq" id="WP_211550839.1">
    <property type="nucleotide sequence ID" value="NZ_JAGTUF010000020.1"/>
</dbReference>
<comment type="caution">
    <text evidence="2">The sequence shown here is derived from an EMBL/GenBank/DDBJ whole genome shotgun (WGS) entry which is preliminary data.</text>
</comment>
<evidence type="ECO:0000313" key="2">
    <source>
        <dbReference type="EMBL" id="MBR9973268.1"/>
    </source>
</evidence>
<feature type="chain" id="PRO_5045875474" description="Lipoprotein" evidence="1">
    <location>
        <begin position="22"/>
        <end position="159"/>
    </location>
</feature>
<gene>
    <name evidence="2" type="ORF">KEC16_16210</name>
</gene>
<proteinExistence type="predicted"/>
<organism evidence="2 3">
    <name type="scientific">Magnetospirillum sulfuroxidans</name>
    <dbReference type="NCBI Taxonomy" id="611300"/>
    <lineage>
        <taxon>Bacteria</taxon>
        <taxon>Pseudomonadati</taxon>
        <taxon>Pseudomonadota</taxon>
        <taxon>Alphaproteobacteria</taxon>
        <taxon>Rhodospirillales</taxon>
        <taxon>Rhodospirillaceae</taxon>
        <taxon>Magnetospirillum</taxon>
    </lineage>
</organism>
<evidence type="ECO:0000313" key="3">
    <source>
        <dbReference type="Proteomes" id="UP000680714"/>
    </source>
</evidence>
<protein>
    <recommendedName>
        <fullName evidence="4">Lipoprotein</fullName>
    </recommendedName>
</protein>
<sequence length="159" mass="17322">MPRAFLGVVMAALLLSACYQVSSPVVETGMAVPGWRDGVYGRDDGTQVDIRWDGEQGGYVIGAGGVVRLARLNASLFVADYQAERRIVLLARMAENGDVVFLVPSAEAERHLTAQNHLSVRPGPIPRLDGSSASVRRYFQDLATQAELTEAARLRWLHS</sequence>
<dbReference type="PROSITE" id="PS51257">
    <property type="entry name" value="PROKAR_LIPOPROTEIN"/>
    <property type="match status" value="1"/>
</dbReference>
<evidence type="ECO:0000256" key="1">
    <source>
        <dbReference type="SAM" id="SignalP"/>
    </source>
</evidence>
<keyword evidence="3" id="KW-1185">Reference proteome</keyword>
<keyword evidence="1" id="KW-0732">Signal</keyword>
<feature type="signal peptide" evidence="1">
    <location>
        <begin position="1"/>
        <end position="21"/>
    </location>
</feature>
<dbReference type="EMBL" id="JAGTUF010000020">
    <property type="protein sequence ID" value="MBR9973268.1"/>
    <property type="molecule type" value="Genomic_DNA"/>
</dbReference>